<dbReference type="EMBL" id="JARJCN010000019">
    <property type="protein sequence ID" value="KAJ7092056.1"/>
    <property type="molecule type" value="Genomic_DNA"/>
</dbReference>
<keyword evidence="2" id="KW-1185">Reference proteome</keyword>
<accession>A0AAD6XNW2</accession>
<comment type="caution">
    <text evidence="1">The sequence shown here is derived from an EMBL/GenBank/DDBJ whole genome shotgun (WGS) entry which is preliminary data.</text>
</comment>
<organism evidence="1 2">
    <name type="scientific">Mycena belliarum</name>
    <dbReference type="NCBI Taxonomy" id="1033014"/>
    <lineage>
        <taxon>Eukaryota</taxon>
        <taxon>Fungi</taxon>
        <taxon>Dikarya</taxon>
        <taxon>Basidiomycota</taxon>
        <taxon>Agaricomycotina</taxon>
        <taxon>Agaricomycetes</taxon>
        <taxon>Agaricomycetidae</taxon>
        <taxon>Agaricales</taxon>
        <taxon>Marasmiineae</taxon>
        <taxon>Mycenaceae</taxon>
        <taxon>Mycena</taxon>
    </lineage>
</organism>
<reference evidence="1" key="1">
    <citation type="submission" date="2023-03" db="EMBL/GenBank/DDBJ databases">
        <title>Massive genome expansion in bonnet fungi (Mycena s.s.) driven by repeated elements and novel gene families across ecological guilds.</title>
        <authorList>
            <consortium name="Lawrence Berkeley National Laboratory"/>
            <person name="Harder C.B."/>
            <person name="Miyauchi S."/>
            <person name="Viragh M."/>
            <person name="Kuo A."/>
            <person name="Thoen E."/>
            <person name="Andreopoulos B."/>
            <person name="Lu D."/>
            <person name="Skrede I."/>
            <person name="Drula E."/>
            <person name="Henrissat B."/>
            <person name="Morin E."/>
            <person name="Kohler A."/>
            <person name="Barry K."/>
            <person name="LaButti K."/>
            <person name="Morin E."/>
            <person name="Salamov A."/>
            <person name="Lipzen A."/>
            <person name="Mereny Z."/>
            <person name="Hegedus B."/>
            <person name="Baldrian P."/>
            <person name="Stursova M."/>
            <person name="Weitz H."/>
            <person name="Taylor A."/>
            <person name="Grigoriev I.V."/>
            <person name="Nagy L.G."/>
            <person name="Martin F."/>
            <person name="Kauserud H."/>
        </authorList>
    </citation>
    <scope>NUCLEOTIDE SEQUENCE</scope>
    <source>
        <strain evidence="1">CBHHK173m</strain>
    </source>
</reference>
<dbReference type="Proteomes" id="UP001222325">
    <property type="component" value="Unassembled WGS sequence"/>
</dbReference>
<name>A0AAD6XNW2_9AGAR</name>
<evidence type="ECO:0000313" key="2">
    <source>
        <dbReference type="Proteomes" id="UP001222325"/>
    </source>
</evidence>
<dbReference type="AlphaFoldDB" id="A0AAD6XNW2"/>
<evidence type="ECO:0000313" key="1">
    <source>
        <dbReference type="EMBL" id="KAJ7092056.1"/>
    </source>
</evidence>
<protein>
    <submittedName>
        <fullName evidence="1">Uncharacterized protein</fullName>
    </submittedName>
</protein>
<sequence length="137" mass="15394">MRDRHRHATLAPASLFDVVCEQPDSLEVVSVREWLSRVPYMHKQISSCWMTCSVSDGETEADVFASLFGPKGLLRGTTMVLVTHGVHHLPSADKIISMDTVTIILRPCARGCHDLYARIHSRSDRFRRGQLHRAAKG</sequence>
<gene>
    <name evidence="1" type="ORF">B0H15DRAFT_185857</name>
</gene>
<proteinExistence type="predicted"/>